<gene>
    <name evidence="6" type="ORF">DFH07DRAFT_876878</name>
</gene>
<dbReference type="GO" id="GO:0004674">
    <property type="term" value="F:protein serine/threonine kinase activity"/>
    <property type="evidence" value="ECO:0007669"/>
    <property type="project" value="TreeGrafter"/>
</dbReference>
<name>A0AAD7K3R4_9AGAR</name>
<keyword evidence="3 6" id="KW-0418">Kinase</keyword>
<dbReference type="EMBL" id="JARJLG010000010">
    <property type="protein sequence ID" value="KAJ7777681.1"/>
    <property type="molecule type" value="Genomic_DNA"/>
</dbReference>
<protein>
    <submittedName>
        <fullName evidence="6">Kinase-like domain-containing protein</fullName>
    </submittedName>
</protein>
<dbReference type="SUPFAM" id="SSF56112">
    <property type="entry name" value="Protein kinase-like (PK-like)"/>
    <property type="match status" value="1"/>
</dbReference>
<dbReference type="SMART" id="SM00220">
    <property type="entry name" value="S_TKc"/>
    <property type="match status" value="1"/>
</dbReference>
<evidence type="ECO:0000256" key="4">
    <source>
        <dbReference type="ARBA" id="ARBA00022840"/>
    </source>
</evidence>
<keyword evidence="7" id="KW-1185">Reference proteome</keyword>
<dbReference type="InterPro" id="IPR011009">
    <property type="entry name" value="Kinase-like_dom_sf"/>
</dbReference>
<dbReference type="GO" id="GO:0005524">
    <property type="term" value="F:ATP binding"/>
    <property type="evidence" value="ECO:0007669"/>
    <property type="project" value="UniProtKB-KW"/>
</dbReference>
<evidence type="ECO:0000313" key="7">
    <source>
        <dbReference type="Proteomes" id="UP001215280"/>
    </source>
</evidence>
<dbReference type="PANTHER" id="PTHR44329:SF288">
    <property type="entry name" value="MITOGEN-ACTIVATED PROTEIN KINASE KINASE KINASE 20"/>
    <property type="match status" value="1"/>
</dbReference>
<evidence type="ECO:0000256" key="3">
    <source>
        <dbReference type="ARBA" id="ARBA00022777"/>
    </source>
</evidence>
<dbReference type="PROSITE" id="PS50011">
    <property type="entry name" value="PROTEIN_KINASE_DOM"/>
    <property type="match status" value="1"/>
</dbReference>
<organism evidence="6 7">
    <name type="scientific">Mycena maculata</name>
    <dbReference type="NCBI Taxonomy" id="230809"/>
    <lineage>
        <taxon>Eukaryota</taxon>
        <taxon>Fungi</taxon>
        <taxon>Dikarya</taxon>
        <taxon>Basidiomycota</taxon>
        <taxon>Agaricomycotina</taxon>
        <taxon>Agaricomycetes</taxon>
        <taxon>Agaricomycetidae</taxon>
        <taxon>Agaricales</taxon>
        <taxon>Marasmiineae</taxon>
        <taxon>Mycenaceae</taxon>
        <taxon>Mycena</taxon>
    </lineage>
</organism>
<dbReference type="Pfam" id="PF07714">
    <property type="entry name" value="PK_Tyr_Ser-Thr"/>
    <property type="match status" value="2"/>
</dbReference>
<keyword evidence="1" id="KW-0808">Transferase</keyword>
<dbReference type="InterPro" id="IPR008271">
    <property type="entry name" value="Ser/Thr_kinase_AS"/>
</dbReference>
<dbReference type="Proteomes" id="UP001215280">
    <property type="component" value="Unassembled WGS sequence"/>
</dbReference>
<dbReference type="InterPro" id="IPR000719">
    <property type="entry name" value="Prot_kinase_dom"/>
</dbReference>
<evidence type="ECO:0000259" key="5">
    <source>
        <dbReference type="PROSITE" id="PS50011"/>
    </source>
</evidence>
<reference evidence="6" key="1">
    <citation type="submission" date="2023-03" db="EMBL/GenBank/DDBJ databases">
        <title>Massive genome expansion in bonnet fungi (Mycena s.s.) driven by repeated elements and novel gene families across ecological guilds.</title>
        <authorList>
            <consortium name="Lawrence Berkeley National Laboratory"/>
            <person name="Harder C.B."/>
            <person name="Miyauchi S."/>
            <person name="Viragh M."/>
            <person name="Kuo A."/>
            <person name="Thoen E."/>
            <person name="Andreopoulos B."/>
            <person name="Lu D."/>
            <person name="Skrede I."/>
            <person name="Drula E."/>
            <person name="Henrissat B."/>
            <person name="Morin E."/>
            <person name="Kohler A."/>
            <person name="Barry K."/>
            <person name="LaButti K."/>
            <person name="Morin E."/>
            <person name="Salamov A."/>
            <person name="Lipzen A."/>
            <person name="Mereny Z."/>
            <person name="Hegedus B."/>
            <person name="Baldrian P."/>
            <person name="Stursova M."/>
            <person name="Weitz H."/>
            <person name="Taylor A."/>
            <person name="Grigoriev I.V."/>
            <person name="Nagy L.G."/>
            <person name="Martin F."/>
            <person name="Kauserud H."/>
        </authorList>
    </citation>
    <scope>NUCLEOTIDE SEQUENCE</scope>
    <source>
        <strain evidence="6">CBHHK188m</strain>
    </source>
</reference>
<proteinExistence type="predicted"/>
<dbReference type="PANTHER" id="PTHR44329">
    <property type="entry name" value="SERINE/THREONINE-PROTEIN KINASE TNNI3K-RELATED"/>
    <property type="match status" value="1"/>
</dbReference>
<dbReference type="InterPro" id="IPR051681">
    <property type="entry name" value="Ser/Thr_Kinases-Pseudokinases"/>
</dbReference>
<dbReference type="Gene3D" id="1.10.510.10">
    <property type="entry name" value="Transferase(Phosphotransferase) domain 1"/>
    <property type="match status" value="1"/>
</dbReference>
<dbReference type="PROSITE" id="PS00108">
    <property type="entry name" value="PROTEIN_KINASE_ST"/>
    <property type="match status" value="1"/>
</dbReference>
<dbReference type="AlphaFoldDB" id="A0AAD7K3R4"/>
<sequence>MPAENDRRAAKSLAFDQLREMDRIHQGFPFGSDISQRILVRLGSMVFVTNTAKGGFSGRPADQHIYSQLTDASAAYAELGRMAHIGWIENHEVVRLRLSQLLSPSKARKYRMSDEEMRVWSYSVVSFAKTFAQKLKPKRMVREEYQRRAQICIDVIHTLITNLRDNTVEALFREDSSFLVSLCQKTILLPRSFLCPGTLQIEGDPIDAGASANVFRGSVDEIEVAVKSFRLYSRTLIRAKKRFIREALILQIVRHPNVLRFMSILNEDRRICIITPWYPHGHIMKYIDAVPDVCLKELMEQVADGLHFLLQYKIVHGDLKGGNILIDNGGKAVIADLGLSFIQEEQENETPSHAVEDPFVLAILRAQCSEALRSGKLSVSAASISTLAATVLSAASSTGGGTFRWMAPERLAPSAYDLPTARATMRSDVYSFGMLILEVYTRAPPWGSRAEMSIAFSVISALRPPRPIDIEEGMWVIAQECWAHQPEQRPSILDVYNRLACMP</sequence>
<dbReference type="InterPro" id="IPR001245">
    <property type="entry name" value="Ser-Thr/Tyr_kinase_cat_dom"/>
</dbReference>
<keyword evidence="4" id="KW-0067">ATP-binding</keyword>
<feature type="domain" description="Protein kinase" evidence="5">
    <location>
        <begin position="200"/>
        <end position="503"/>
    </location>
</feature>
<keyword evidence="2" id="KW-0547">Nucleotide-binding</keyword>
<accession>A0AAD7K3R4</accession>
<evidence type="ECO:0000256" key="1">
    <source>
        <dbReference type="ARBA" id="ARBA00022679"/>
    </source>
</evidence>
<evidence type="ECO:0000256" key="2">
    <source>
        <dbReference type="ARBA" id="ARBA00022741"/>
    </source>
</evidence>
<evidence type="ECO:0000313" key="6">
    <source>
        <dbReference type="EMBL" id="KAJ7777681.1"/>
    </source>
</evidence>
<comment type="caution">
    <text evidence="6">The sequence shown here is derived from an EMBL/GenBank/DDBJ whole genome shotgun (WGS) entry which is preliminary data.</text>
</comment>